<name>A0A6J5N833_9CAUD</name>
<proteinExistence type="predicted"/>
<organism evidence="1">
    <name type="scientific">uncultured Caudovirales phage</name>
    <dbReference type="NCBI Taxonomy" id="2100421"/>
    <lineage>
        <taxon>Viruses</taxon>
        <taxon>Duplodnaviria</taxon>
        <taxon>Heunggongvirae</taxon>
        <taxon>Uroviricota</taxon>
        <taxon>Caudoviricetes</taxon>
        <taxon>Peduoviridae</taxon>
        <taxon>Maltschvirus</taxon>
        <taxon>Maltschvirus maltsch</taxon>
    </lineage>
</organism>
<accession>A0A6J5N833</accession>
<sequence>MSQLDKILLQYGNALVVDIKAAIPKVTGKTANSVKLIVEELSIEVVANKSVGALVHGRKPTSTSTASTPTLYELILQWVKDKGITSSDGITTERLAYIITQSIHKKGTLLYRSGGNSTIFDTVLGQARLDTLANAIAAIQTKVIQSETIKQIQIQ</sequence>
<protein>
    <submittedName>
        <fullName evidence="1">Uncharacterized protein</fullName>
    </submittedName>
</protein>
<reference evidence="1" key="1">
    <citation type="submission" date="2020-04" db="EMBL/GenBank/DDBJ databases">
        <authorList>
            <person name="Chiriac C."/>
            <person name="Salcher M."/>
            <person name="Ghai R."/>
            <person name="Kavagutti S V."/>
        </authorList>
    </citation>
    <scope>NUCLEOTIDE SEQUENCE</scope>
</reference>
<gene>
    <name evidence="1" type="ORF">UFOVP606_55</name>
</gene>
<dbReference type="EMBL" id="LR796585">
    <property type="protein sequence ID" value="CAB4153250.1"/>
    <property type="molecule type" value="Genomic_DNA"/>
</dbReference>
<evidence type="ECO:0000313" key="1">
    <source>
        <dbReference type="EMBL" id="CAB4153250.1"/>
    </source>
</evidence>